<dbReference type="PANTHER" id="PTHR43464">
    <property type="entry name" value="METHYLTRANSFERASE"/>
    <property type="match status" value="1"/>
</dbReference>
<dbReference type="RefSeq" id="WP_202896775.1">
    <property type="nucleotide sequence ID" value="NZ_BAABJL010000042.1"/>
</dbReference>
<evidence type="ECO:0000256" key="2">
    <source>
        <dbReference type="ARBA" id="ARBA00022679"/>
    </source>
</evidence>
<keyword evidence="1 4" id="KW-0489">Methyltransferase</keyword>
<dbReference type="InterPro" id="IPR029063">
    <property type="entry name" value="SAM-dependent_MTases_sf"/>
</dbReference>
<comment type="caution">
    <text evidence="4">The sequence shown here is derived from an EMBL/GenBank/DDBJ whole genome shotgun (WGS) entry which is preliminary data.</text>
</comment>
<dbReference type="SUPFAM" id="SSF53335">
    <property type="entry name" value="S-adenosyl-L-methionine-dependent methyltransferases"/>
    <property type="match status" value="1"/>
</dbReference>
<dbReference type="PANTHER" id="PTHR43464:SF19">
    <property type="entry name" value="UBIQUINONE BIOSYNTHESIS O-METHYLTRANSFERASE, MITOCHONDRIAL"/>
    <property type="match status" value="1"/>
</dbReference>
<dbReference type="CDD" id="cd02440">
    <property type="entry name" value="AdoMet_MTases"/>
    <property type="match status" value="1"/>
</dbReference>
<dbReference type="EMBL" id="JADBEM010000001">
    <property type="protein sequence ID" value="MBE1611143.1"/>
    <property type="molecule type" value="Genomic_DNA"/>
</dbReference>
<organism evidence="4 5">
    <name type="scientific">Actinopolymorpha pittospori</name>
    <dbReference type="NCBI Taxonomy" id="648752"/>
    <lineage>
        <taxon>Bacteria</taxon>
        <taxon>Bacillati</taxon>
        <taxon>Actinomycetota</taxon>
        <taxon>Actinomycetes</taxon>
        <taxon>Propionibacteriales</taxon>
        <taxon>Actinopolymorphaceae</taxon>
        <taxon>Actinopolymorpha</taxon>
    </lineage>
</organism>
<dbReference type="Gene3D" id="3.40.50.150">
    <property type="entry name" value="Vaccinia Virus protein VP39"/>
    <property type="match status" value="1"/>
</dbReference>
<dbReference type="Pfam" id="PF13489">
    <property type="entry name" value="Methyltransf_23"/>
    <property type="match status" value="1"/>
</dbReference>
<reference evidence="4" key="1">
    <citation type="submission" date="2020-10" db="EMBL/GenBank/DDBJ databases">
        <title>Sequencing the genomes of 1000 actinobacteria strains.</title>
        <authorList>
            <person name="Klenk H.-P."/>
        </authorList>
    </citation>
    <scope>NUCLEOTIDE SEQUENCE</scope>
    <source>
        <strain evidence="4">DSM 45354</strain>
    </source>
</reference>
<evidence type="ECO:0000256" key="3">
    <source>
        <dbReference type="ARBA" id="ARBA00022691"/>
    </source>
</evidence>
<name>A0A927N6H0_9ACTN</name>
<dbReference type="GO" id="GO:0032259">
    <property type="term" value="P:methylation"/>
    <property type="evidence" value="ECO:0007669"/>
    <property type="project" value="UniProtKB-KW"/>
</dbReference>
<accession>A0A927N6H0</accession>
<sequence length="234" mass="25258">MGRDAPHDQLAAMDVDGDFAKRHLVNPVLLSMLGDLRGRRVLDAGCGNGYLSRMLADRGARVVGVEPGRSLYDYSVEREAELRQGIRYVRADLCDLPALADLGGPFEVVVASMVLPAIPDWKPAMRACVDALAPGGLFVFTLNHPCFERLWPTWRAHGTYQVGEYLADYAITGPSGADFHRPVSAYLNELAGLGCRLREVAEPGLAPEVAATGPEGIEAYVKLPNFLIVAAEGP</sequence>
<gene>
    <name evidence="4" type="ORF">HEB94_007991</name>
</gene>
<evidence type="ECO:0000256" key="1">
    <source>
        <dbReference type="ARBA" id="ARBA00022603"/>
    </source>
</evidence>
<evidence type="ECO:0000313" key="5">
    <source>
        <dbReference type="Proteomes" id="UP000638648"/>
    </source>
</evidence>
<proteinExistence type="predicted"/>
<dbReference type="AlphaFoldDB" id="A0A927N6H0"/>
<dbReference type="GO" id="GO:0008168">
    <property type="term" value="F:methyltransferase activity"/>
    <property type="evidence" value="ECO:0007669"/>
    <property type="project" value="UniProtKB-KW"/>
</dbReference>
<keyword evidence="5" id="KW-1185">Reference proteome</keyword>
<evidence type="ECO:0000313" key="4">
    <source>
        <dbReference type="EMBL" id="MBE1611143.1"/>
    </source>
</evidence>
<dbReference type="Proteomes" id="UP000638648">
    <property type="component" value="Unassembled WGS sequence"/>
</dbReference>
<keyword evidence="2" id="KW-0808">Transferase</keyword>
<keyword evidence="3" id="KW-0949">S-adenosyl-L-methionine</keyword>
<protein>
    <submittedName>
        <fullName evidence="4">2-polyprenyl-3-methyl-5-hydroxy-6-metoxy-1, 4-benzoquinol methylase</fullName>
    </submittedName>
</protein>